<comment type="caution">
    <text evidence="1">The sequence shown here is derived from an EMBL/GenBank/DDBJ whole genome shotgun (WGS) entry which is preliminary data.</text>
</comment>
<evidence type="ECO:0000313" key="2">
    <source>
        <dbReference type="Proteomes" id="UP000748025"/>
    </source>
</evidence>
<keyword evidence="2" id="KW-1185">Reference proteome</keyword>
<sequence length="161" mass="17826">MSIKLASLQTRELRARTYTSGLVANRTRSDSSASHASPFSLATTEPISNIREQSAHCKARADTQVQDDFDALNRALANPVPMLECQVEAIQQQLLRLWDTRPISFPSSQPHALGALICLKRGWDNCKINPSYGELARRRKAHISESCQLCPAGLVIPFVLL</sequence>
<dbReference type="EMBL" id="SRPW01002430">
    <property type="protein sequence ID" value="KAG5992872.1"/>
    <property type="molecule type" value="Genomic_DNA"/>
</dbReference>
<gene>
    <name evidence="1" type="ORF">E4U43_003635</name>
</gene>
<reference evidence="1" key="1">
    <citation type="journal article" date="2020" name="bioRxiv">
        <title>Whole genome comparisons of ergot fungi reveals the divergence and evolution of species within the genus Claviceps are the result of varying mechanisms driving genome evolution and host range expansion.</title>
        <authorList>
            <person name="Wyka S.A."/>
            <person name="Mondo S.J."/>
            <person name="Liu M."/>
            <person name="Dettman J."/>
            <person name="Nalam V."/>
            <person name="Broders K.D."/>
        </authorList>
    </citation>
    <scope>NUCLEOTIDE SEQUENCE</scope>
    <source>
        <strain evidence="1">CCC 602</strain>
    </source>
</reference>
<dbReference type="AlphaFoldDB" id="A0A9P7SWM5"/>
<dbReference type="Proteomes" id="UP000748025">
    <property type="component" value="Unassembled WGS sequence"/>
</dbReference>
<protein>
    <submittedName>
        <fullName evidence="1">Uncharacterized protein</fullName>
    </submittedName>
</protein>
<accession>A0A9P7SWM5</accession>
<organism evidence="1 2">
    <name type="scientific">Claviceps pusilla</name>
    <dbReference type="NCBI Taxonomy" id="123648"/>
    <lineage>
        <taxon>Eukaryota</taxon>
        <taxon>Fungi</taxon>
        <taxon>Dikarya</taxon>
        <taxon>Ascomycota</taxon>
        <taxon>Pezizomycotina</taxon>
        <taxon>Sordariomycetes</taxon>
        <taxon>Hypocreomycetidae</taxon>
        <taxon>Hypocreales</taxon>
        <taxon>Clavicipitaceae</taxon>
        <taxon>Claviceps</taxon>
    </lineage>
</organism>
<evidence type="ECO:0000313" key="1">
    <source>
        <dbReference type="EMBL" id="KAG5992872.1"/>
    </source>
</evidence>
<name>A0A9P7SWM5_9HYPO</name>
<proteinExistence type="predicted"/>